<evidence type="ECO:0000259" key="2">
    <source>
        <dbReference type="Pfam" id="PF14845"/>
    </source>
</evidence>
<feature type="domain" description="Beta-hexosaminidase eukaryotic type N-terminal" evidence="2">
    <location>
        <begin position="26"/>
        <end position="142"/>
    </location>
</feature>
<dbReference type="Gene3D" id="3.30.379.10">
    <property type="entry name" value="Chitobiase/beta-hexosaminidase domain 2-like"/>
    <property type="match status" value="1"/>
</dbReference>
<dbReference type="GO" id="GO:0005764">
    <property type="term" value="C:lysosome"/>
    <property type="evidence" value="ECO:0007669"/>
    <property type="project" value="TreeGrafter"/>
</dbReference>
<dbReference type="GO" id="GO:0004563">
    <property type="term" value="F:beta-N-acetylhexosaminidase activity"/>
    <property type="evidence" value="ECO:0007669"/>
    <property type="project" value="InterPro"/>
</dbReference>
<keyword evidence="1" id="KW-0378">Hydrolase</keyword>
<dbReference type="AlphaFoldDB" id="A0A818VJR4"/>
<dbReference type="Pfam" id="PF14845">
    <property type="entry name" value="Glycohydro_20b2"/>
    <property type="match status" value="1"/>
</dbReference>
<dbReference type="InterPro" id="IPR029018">
    <property type="entry name" value="Hex-like_dom2"/>
</dbReference>
<dbReference type="InterPro" id="IPR025705">
    <property type="entry name" value="Beta_hexosaminidase_sua/sub"/>
</dbReference>
<dbReference type="GO" id="GO:0006689">
    <property type="term" value="P:ganglioside catabolic process"/>
    <property type="evidence" value="ECO:0007669"/>
    <property type="project" value="TreeGrafter"/>
</dbReference>
<dbReference type="GO" id="GO:0005975">
    <property type="term" value="P:carbohydrate metabolic process"/>
    <property type="evidence" value="ECO:0007669"/>
    <property type="project" value="InterPro"/>
</dbReference>
<dbReference type="EMBL" id="CAJOAX010001413">
    <property type="protein sequence ID" value="CAF3713504.1"/>
    <property type="molecule type" value="Genomic_DNA"/>
</dbReference>
<sequence length="160" mass="18613">MLTMIVIDYIEAKFPLRGKPSAPNAPWPQPQYLNVSSDYIYIDPEFFIVYSNLKNCDIIDKAIERYKPIFFPPKLSIQTPNIFHENQIFLSVSILVKSKKCHTYPQLHDDQSYSITIENSYGIIFAENVWGALNGLETFSQLLFINEDNYVRSLLIKKQK</sequence>
<reference evidence="3" key="1">
    <citation type="submission" date="2021-02" db="EMBL/GenBank/DDBJ databases">
        <authorList>
            <person name="Nowell W R."/>
        </authorList>
    </citation>
    <scope>NUCLEOTIDE SEQUENCE</scope>
</reference>
<gene>
    <name evidence="3" type="ORF">OTI717_LOCUS13346</name>
</gene>
<dbReference type="InterPro" id="IPR029019">
    <property type="entry name" value="HEX_eukaryotic_N"/>
</dbReference>
<dbReference type="PANTHER" id="PTHR22600">
    <property type="entry name" value="BETA-HEXOSAMINIDASE"/>
    <property type="match status" value="1"/>
</dbReference>
<protein>
    <recommendedName>
        <fullName evidence="2">Beta-hexosaminidase eukaryotic type N-terminal domain-containing protein</fullName>
    </recommendedName>
</protein>
<dbReference type="GO" id="GO:0030203">
    <property type="term" value="P:glycosaminoglycan metabolic process"/>
    <property type="evidence" value="ECO:0007669"/>
    <property type="project" value="TreeGrafter"/>
</dbReference>
<evidence type="ECO:0000256" key="1">
    <source>
        <dbReference type="ARBA" id="ARBA00022801"/>
    </source>
</evidence>
<dbReference type="Proteomes" id="UP000663823">
    <property type="component" value="Unassembled WGS sequence"/>
</dbReference>
<accession>A0A818VJR4</accession>
<proteinExistence type="predicted"/>
<dbReference type="PANTHER" id="PTHR22600:SF21">
    <property type="entry name" value="BETA-HEXOSAMINIDASE A"/>
    <property type="match status" value="1"/>
</dbReference>
<comment type="caution">
    <text evidence="3">The sequence shown here is derived from an EMBL/GenBank/DDBJ whole genome shotgun (WGS) entry which is preliminary data.</text>
</comment>
<dbReference type="SUPFAM" id="SSF55545">
    <property type="entry name" value="beta-N-acetylhexosaminidase-like domain"/>
    <property type="match status" value="1"/>
</dbReference>
<dbReference type="GO" id="GO:0016020">
    <property type="term" value="C:membrane"/>
    <property type="evidence" value="ECO:0007669"/>
    <property type="project" value="TreeGrafter"/>
</dbReference>
<organism evidence="3 4">
    <name type="scientific">Rotaria sordida</name>
    <dbReference type="NCBI Taxonomy" id="392033"/>
    <lineage>
        <taxon>Eukaryota</taxon>
        <taxon>Metazoa</taxon>
        <taxon>Spiralia</taxon>
        <taxon>Gnathifera</taxon>
        <taxon>Rotifera</taxon>
        <taxon>Eurotatoria</taxon>
        <taxon>Bdelloidea</taxon>
        <taxon>Philodinida</taxon>
        <taxon>Philodinidae</taxon>
        <taxon>Rotaria</taxon>
    </lineage>
</organism>
<evidence type="ECO:0000313" key="4">
    <source>
        <dbReference type="Proteomes" id="UP000663823"/>
    </source>
</evidence>
<evidence type="ECO:0000313" key="3">
    <source>
        <dbReference type="EMBL" id="CAF3713504.1"/>
    </source>
</evidence>
<name>A0A818VJR4_9BILA</name>